<dbReference type="HOGENOM" id="CLU_2849997_0_0_1"/>
<dbReference type="AlphaFoldDB" id="G9P476"/>
<comment type="caution">
    <text evidence="1">The sequence shown here is derived from an EMBL/GenBank/DDBJ whole genome shotgun (WGS) entry which is preliminary data.</text>
</comment>
<name>G9P476_HYPAI</name>
<proteinExistence type="predicted"/>
<dbReference type="EMBL" id="ABDG02000027">
    <property type="protein sequence ID" value="EHK41920.1"/>
    <property type="molecule type" value="Genomic_DNA"/>
</dbReference>
<organism evidence="1 2">
    <name type="scientific">Hypocrea atroviridis (strain ATCC 20476 / IMI 206040)</name>
    <name type="common">Trichoderma atroviride</name>
    <dbReference type="NCBI Taxonomy" id="452589"/>
    <lineage>
        <taxon>Eukaryota</taxon>
        <taxon>Fungi</taxon>
        <taxon>Dikarya</taxon>
        <taxon>Ascomycota</taxon>
        <taxon>Pezizomycotina</taxon>
        <taxon>Sordariomycetes</taxon>
        <taxon>Hypocreomycetidae</taxon>
        <taxon>Hypocreales</taxon>
        <taxon>Hypocreaceae</taxon>
        <taxon>Trichoderma</taxon>
    </lineage>
</organism>
<dbReference type="Proteomes" id="UP000005426">
    <property type="component" value="Unassembled WGS sequence"/>
</dbReference>
<keyword evidence="2" id="KW-1185">Reference proteome</keyword>
<reference evidence="1 2" key="1">
    <citation type="journal article" date="2011" name="Genome Biol.">
        <title>Comparative genome sequence analysis underscores mycoparasitism as the ancestral life style of Trichoderma.</title>
        <authorList>
            <person name="Kubicek C.P."/>
            <person name="Herrera-Estrella A."/>
            <person name="Seidl-Seiboth V."/>
            <person name="Martinez D.A."/>
            <person name="Druzhinina I.S."/>
            <person name="Thon M."/>
            <person name="Zeilinger S."/>
            <person name="Casas-Flores S."/>
            <person name="Horwitz B.A."/>
            <person name="Mukherjee P.K."/>
            <person name="Mukherjee M."/>
            <person name="Kredics L."/>
            <person name="Alcaraz L.D."/>
            <person name="Aerts A."/>
            <person name="Antal Z."/>
            <person name="Atanasova L."/>
            <person name="Cervantes-Badillo M.G."/>
            <person name="Challacombe J."/>
            <person name="Chertkov O."/>
            <person name="McCluskey K."/>
            <person name="Coulpier F."/>
            <person name="Deshpande N."/>
            <person name="von Doehren H."/>
            <person name="Ebbole D.J."/>
            <person name="Esquivel-Naranjo E.U."/>
            <person name="Fekete E."/>
            <person name="Flipphi M."/>
            <person name="Glaser F."/>
            <person name="Gomez-Rodriguez E.Y."/>
            <person name="Gruber S."/>
            <person name="Han C."/>
            <person name="Henrissat B."/>
            <person name="Hermosa R."/>
            <person name="Hernandez-Onate M."/>
            <person name="Karaffa L."/>
            <person name="Kosti I."/>
            <person name="Le Crom S."/>
            <person name="Lindquist E."/>
            <person name="Lucas S."/>
            <person name="Luebeck M."/>
            <person name="Luebeck P.S."/>
            <person name="Margeot A."/>
            <person name="Metz B."/>
            <person name="Misra M."/>
            <person name="Nevalainen H."/>
            <person name="Omann M."/>
            <person name="Packer N."/>
            <person name="Perrone G."/>
            <person name="Uresti-Rivera E.E."/>
            <person name="Salamov A."/>
            <person name="Schmoll M."/>
            <person name="Seiboth B."/>
            <person name="Shapiro H."/>
            <person name="Sukno S."/>
            <person name="Tamayo-Ramos J.A."/>
            <person name="Tisch D."/>
            <person name="Wiest A."/>
            <person name="Wilkinson H.H."/>
            <person name="Zhang M."/>
            <person name="Coutinho P.M."/>
            <person name="Kenerley C.M."/>
            <person name="Monte E."/>
            <person name="Baker S.E."/>
            <person name="Grigoriev I.V."/>
        </authorList>
    </citation>
    <scope>NUCLEOTIDE SEQUENCE [LARGE SCALE GENOMIC DNA]</scope>
    <source>
        <strain evidence="2">ATCC 20476 / IMI 206040</strain>
    </source>
</reference>
<evidence type="ECO:0000313" key="2">
    <source>
        <dbReference type="Proteomes" id="UP000005426"/>
    </source>
</evidence>
<sequence length="65" mass="6742">MASSRPANQTQWAGHLSGFDAARASLSGVLCIAQAPRPFVSYRYSALATVATGQSEVFQPSPASA</sequence>
<gene>
    <name evidence="1" type="ORF">TRIATDRAFT_158690</name>
</gene>
<evidence type="ECO:0000313" key="1">
    <source>
        <dbReference type="EMBL" id="EHK41920.1"/>
    </source>
</evidence>
<protein>
    <submittedName>
        <fullName evidence="1">Uncharacterized protein</fullName>
    </submittedName>
</protein>
<accession>G9P476</accession>